<dbReference type="EMBL" id="JBBEUB010000001">
    <property type="protein sequence ID" value="MEJ2901385.1"/>
    <property type="molecule type" value="Genomic_DNA"/>
</dbReference>
<dbReference type="InterPro" id="IPR014327">
    <property type="entry name" value="RNA_pol_sigma70_bacteroid"/>
</dbReference>
<dbReference type="InterPro" id="IPR013249">
    <property type="entry name" value="RNA_pol_sigma70_r4_t2"/>
</dbReference>
<comment type="similarity">
    <text evidence="1">Belongs to the sigma-70 factor family. ECF subfamily.</text>
</comment>
<reference evidence="8 9" key="1">
    <citation type="submission" date="2024-03" db="EMBL/GenBank/DDBJ databases">
        <title>Sequence of Lycoming College Course Isolates.</title>
        <authorList>
            <person name="Plotts O."/>
            <person name="Newman J."/>
        </authorList>
    </citation>
    <scope>NUCLEOTIDE SEQUENCE [LARGE SCALE GENOMIC DNA]</scope>
    <source>
        <strain evidence="8 9">CJB-3</strain>
    </source>
</reference>
<evidence type="ECO:0000256" key="3">
    <source>
        <dbReference type="ARBA" id="ARBA00023082"/>
    </source>
</evidence>
<feature type="domain" description="RNA polymerase sigma factor 70 region 4 type 2" evidence="7">
    <location>
        <begin position="127"/>
        <end position="176"/>
    </location>
</feature>
<keyword evidence="2" id="KW-0805">Transcription regulation</keyword>
<dbReference type="RefSeq" id="WP_288882299.1">
    <property type="nucleotide sequence ID" value="NZ_CBFGNQ010000011.1"/>
</dbReference>
<dbReference type="PANTHER" id="PTHR43133">
    <property type="entry name" value="RNA POLYMERASE ECF-TYPE SIGMA FACTO"/>
    <property type="match status" value="1"/>
</dbReference>
<dbReference type="SUPFAM" id="SSF88946">
    <property type="entry name" value="Sigma2 domain of RNA polymerase sigma factors"/>
    <property type="match status" value="1"/>
</dbReference>
<keyword evidence="3" id="KW-0731">Sigma factor</keyword>
<evidence type="ECO:0000256" key="2">
    <source>
        <dbReference type="ARBA" id="ARBA00023015"/>
    </source>
</evidence>
<evidence type="ECO:0000256" key="1">
    <source>
        <dbReference type="ARBA" id="ARBA00010641"/>
    </source>
</evidence>
<gene>
    <name evidence="8" type="ORF">WAE58_03045</name>
</gene>
<dbReference type="Pfam" id="PF08281">
    <property type="entry name" value="Sigma70_r4_2"/>
    <property type="match status" value="1"/>
</dbReference>
<keyword evidence="9" id="KW-1185">Reference proteome</keyword>
<evidence type="ECO:0000259" key="7">
    <source>
        <dbReference type="Pfam" id="PF08281"/>
    </source>
</evidence>
<comment type="caution">
    <text evidence="8">The sequence shown here is derived from an EMBL/GenBank/DDBJ whole genome shotgun (WGS) entry which is preliminary data.</text>
</comment>
<dbReference type="Proteomes" id="UP001378956">
    <property type="component" value="Unassembled WGS sequence"/>
</dbReference>
<evidence type="ECO:0000259" key="6">
    <source>
        <dbReference type="Pfam" id="PF04542"/>
    </source>
</evidence>
<dbReference type="InterPro" id="IPR013325">
    <property type="entry name" value="RNA_pol_sigma_r2"/>
</dbReference>
<dbReference type="InterPro" id="IPR014284">
    <property type="entry name" value="RNA_pol_sigma-70_dom"/>
</dbReference>
<protein>
    <submittedName>
        <fullName evidence="8">RNA polymerase sigma-70 factor</fullName>
    </submittedName>
</protein>
<sequence>MLSYQSYTDNELVLLFKKDDHAAFTEIYIRYSSALYNSAYKILQDRDEVKDLVQEVFTTLWNRRSDFTLNTNLAGYLYVAVRNKALKTISHQQVKSKYSTLLQQNATTETQIVTDYAIREKQLVEIIDSHINELPAKMRQILNMSRKSYLTHKEIANELDLSESTVKKQVNNALKILRLKLEAFLVLFTLLILMLL</sequence>
<evidence type="ECO:0000313" key="8">
    <source>
        <dbReference type="EMBL" id="MEJ2901385.1"/>
    </source>
</evidence>
<name>A0ABU8NGK9_9SPHI</name>
<dbReference type="InterPro" id="IPR036388">
    <property type="entry name" value="WH-like_DNA-bd_sf"/>
</dbReference>
<evidence type="ECO:0000256" key="5">
    <source>
        <dbReference type="SAM" id="Phobius"/>
    </source>
</evidence>
<feature type="transmembrane region" description="Helical" evidence="5">
    <location>
        <begin position="177"/>
        <end position="195"/>
    </location>
</feature>
<dbReference type="SUPFAM" id="SSF88659">
    <property type="entry name" value="Sigma3 and sigma4 domains of RNA polymerase sigma factors"/>
    <property type="match status" value="1"/>
</dbReference>
<keyword evidence="5" id="KW-0472">Membrane</keyword>
<organism evidence="8 9">
    <name type="scientific">Pedobacter panaciterrae</name>
    <dbReference type="NCBI Taxonomy" id="363849"/>
    <lineage>
        <taxon>Bacteria</taxon>
        <taxon>Pseudomonadati</taxon>
        <taxon>Bacteroidota</taxon>
        <taxon>Sphingobacteriia</taxon>
        <taxon>Sphingobacteriales</taxon>
        <taxon>Sphingobacteriaceae</taxon>
        <taxon>Pedobacter</taxon>
    </lineage>
</organism>
<evidence type="ECO:0000256" key="4">
    <source>
        <dbReference type="ARBA" id="ARBA00023163"/>
    </source>
</evidence>
<dbReference type="Gene3D" id="1.10.10.10">
    <property type="entry name" value="Winged helix-like DNA-binding domain superfamily/Winged helix DNA-binding domain"/>
    <property type="match status" value="1"/>
</dbReference>
<dbReference type="InterPro" id="IPR013324">
    <property type="entry name" value="RNA_pol_sigma_r3/r4-like"/>
</dbReference>
<dbReference type="InterPro" id="IPR039425">
    <property type="entry name" value="RNA_pol_sigma-70-like"/>
</dbReference>
<evidence type="ECO:0000313" key="9">
    <source>
        <dbReference type="Proteomes" id="UP001378956"/>
    </source>
</evidence>
<keyword evidence="4" id="KW-0804">Transcription</keyword>
<dbReference type="Pfam" id="PF04542">
    <property type="entry name" value="Sigma70_r2"/>
    <property type="match status" value="1"/>
</dbReference>
<keyword evidence="5" id="KW-0812">Transmembrane</keyword>
<dbReference type="InterPro" id="IPR007627">
    <property type="entry name" value="RNA_pol_sigma70_r2"/>
</dbReference>
<dbReference type="NCBIfam" id="TIGR02937">
    <property type="entry name" value="sigma70-ECF"/>
    <property type="match status" value="1"/>
</dbReference>
<proteinExistence type="inferred from homology"/>
<keyword evidence="5" id="KW-1133">Transmembrane helix</keyword>
<accession>A0ABU8NGK9</accession>
<dbReference type="NCBIfam" id="TIGR02985">
    <property type="entry name" value="Sig70_bacteroi1"/>
    <property type="match status" value="1"/>
</dbReference>
<dbReference type="Gene3D" id="1.10.1740.10">
    <property type="match status" value="1"/>
</dbReference>
<dbReference type="PANTHER" id="PTHR43133:SF46">
    <property type="entry name" value="RNA POLYMERASE SIGMA-70 FACTOR ECF SUBFAMILY"/>
    <property type="match status" value="1"/>
</dbReference>
<feature type="domain" description="RNA polymerase sigma-70 region 2" evidence="6">
    <location>
        <begin position="28"/>
        <end position="92"/>
    </location>
</feature>